<evidence type="ECO:0000313" key="2">
    <source>
        <dbReference type="EMBL" id="RFC85463.1"/>
    </source>
</evidence>
<evidence type="ECO:0000313" key="1">
    <source>
        <dbReference type="EMBL" id="MFC2996627.1"/>
    </source>
</evidence>
<dbReference type="Proteomes" id="UP000240957">
    <property type="component" value="Unassembled WGS sequence"/>
</dbReference>
<reference evidence="4" key="3">
    <citation type="journal article" date="2019" name="Int. J. Syst. Evol. Microbiol.">
        <title>The Global Catalogue of Microorganisms (GCM) 10K type strain sequencing project: providing services to taxonomists for standard genome sequencing and annotation.</title>
        <authorList>
            <consortium name="The Broad Institute Genomics Platform"/>
            <consortium name="The Broad Institute Genome Sequencing Center for Infectious Disease"/>
            <person name="Wu L."/>
            <person name="Ma J."/>
        </authorList>
    </citation>
    <scope>NUCLEOTIDE SEQUENCE [LARGE SCALE GENOMIC DNA]</scope>
    <source>
        <strain evidence="4">KCTC 62575</strain>
    </source>
</reference>
<reference evidence="1" key="1">
    <citation type="journal article" date="2014" name="Int. J. Syst. Evol. Microbiol.">
        <title>Complete genome of a new Firmicutes species belonging to the dominant human colonic microbiota ('Ruminococcus bicirculans') reveals two chromosomes and a selective capacity to utilize plant glucans.</title>
        <authorList>
            <consortium name="NISC Comparative Sequencing Program"/>
            <person name="Wegmann U."/>
            <person name="Louis P."/>
            <person name="Goesmann A."/>
            <person name="Henrissat B."/>
            <person name="Duncan S.H."/>
            <person name="Flint H.J."/>
        </authorList>
    </citation>
    <scope>NUCLEOTIDE SEQUENCE</scope>
    <source>
        <strain evidence="1">KCTC 62575</strain>
    </source>
</reference>
<dbReference type="Proteomes" id="UP001595455">
    <property type="component" value="Unassembled WGS sequence"/>
</dbReference>
<dbReference type="EMBL" id="JBHRSF010000071">
    <property type="protein sequence ID" value="MFC2996627.1"/>
    <property type="molecule type" value="Genomic_DNA"/>
</dbReference>
<dbReference type="RefSeq" id="WP_107006509.1">
    <property type="nucleotide sequence ID" value="NZ_JBHRSF010000071.1"/>
</dbReference>
<name>A0A371YVH3_9GAMM</name>
<dbReference type="PROSITE" id="PS51257">
    <property type="entry name" value="PROKAR_LIPOPROTEIN"/>
    <property type="match status" value="1"/>
</dbReference>
<evidence type="ECO:0000313" key="3">
    <source>
        <dbReference type="Proteomes" id="UP000240957"/>
    </source>
</evidence>
<sequence>MLTALKNPFLPLALSTAVLFTTGCATKTLLEKDDGIRIQTVQKTLIEDYVIAFGKPSQPLANLPQDSIVIVGQQYSYVLTHGGNRFAKVISALDPKNIQIKRSLDFSSPKNDGKFVGTVELSYVKLAEDVSKADREFFIENGAEECTNSSDKRMEAQRFCFDIKLAGVVYPAATNRDSFKALSKPYRISIYTQQQEKDYSEVGSNTANKLMLFPFAVAFDVVTLPFQAIHKIFD</sequence>
<evidence type="ECO:0008006" key="5">
    <source>
        <dbReference type="Google" id="ProtNLM"/>
    </source>
</evidence>
<organism evidence="2 3">
    <name type="scientific">Acinetobacter sichuanensis</name>
    <dbReference type="NCBI Taxonomy" id="2136183"/>
    <lineage>
        <taxon>Bacteria</taxon>
        <taxon>Pseudomonadati</taxon>
        <taxon>Pseudomonadota</taxon>
        <taxon>Gammaproteobacteria</taxon>
        <taxon>Moraxellales</taxon>
        <taxon>Moraxellaceae</taxon>
        <taxon>Acinetobacter</taxon>
    </lineage>
</organism>
<reference evidence="2 3" key="2">
    <citation type="submission" date="2018-08" db="EMBL/GenBank/DDBJ databases">
        <title>The draft genome of Acinetobacter sichuanensis strain WCHAc060041.</title>
        <authorList>
            <person name="Qin J."/>
            <person name="Feng Y."/>
            <person name="Zong Z."/>
        </authorList>
    </citation>
    <scope>NUCLEOTIDE SEQUENCE [LARGE SCALE GENOMIC DNA]</scope>
    <source>
        <strain evidence="2 3">WCHAc060041</strain>
    </source>
</reference>
<keyword evidence="4" id="KW-1185">Reference proteome</keyword>
<accession>A0A371YVH3</accession>
<dbReference type="AlphaFoldDB" id="A0A371YVH3"/>
<comment type="caution">
    <text evidence="2">The sequence shown here is derived from an EMBL/GenBank/DDBJ whole genome shotgun (WGS) entry which is preliminary data.</text>
</comment>
<reference evidence="1" key="4">
    <citation type="submission" date="2024-09" db="EMBL/GenBank/DDBJ databases">
        <authorList>
            <person name="Sun Q."/>
            <person name="Mori K."/>
        </authorList>
    </citation>
    <scope>NUCLEOTIDE SEQUENCE</scope>
    <source>
        <strain evidence="1">KCTC 62575</strain>
    </source>
</reference>
<evidence type="ECO:0000313" key="4">
    <source>
        <dbReference type="Proteomes" id="UP001595455"/>
    </source>
</evidence>
<dbReference type="EMBL" id="PYIX02000001">
    <property type="protein sequence ID" value="RFC85463.1"/>
    <property type="molecule type" value="Genomic_DNA"/>
</dbReference>
<gene>
    <name evidence="1" type="ORF">ACFODO_15430</name>
    <name evidence="2" type="ORF">C9E89_000640</name>
</gene>
<proteinExistence type="predicted"/>
<dbReference type="OrthoDB" id="6656764at2"/>
<protein>
    <recommendedName>
        <fullName evidence="5">Lipoprotein</fullName>
    </recommendedName>
</protein>